<name>A0ABQ1M017_9MICO</name>
<evidence type="ECO:0000313" key="2">
    <source>
        <dbReference type="EMBL" id="GGC29493.1"/>
    </source>
</evidence>
<keyword evidence="3" id="KW-1185">Reference proteome</keyword>
<feature type="region of interest" description="Disordered" evidence="1">
    <location>
        <begin position="1"/>
        <end position="60"/>
    </location>
</feature>
<reference evidence="3" key="1">
    <citation type="journal article" date="2019" name="Int. J. Syst. Evol. Microbiol.">
        <title>The Global Catalogue of Microorganisms (GCM) 10K type strain sequencing project: providing services to taxonomists for standard genome sequencing and annotation.</title>
        <authorList>
            <consortium name="The Broad Institute Genomics Platform"/>
            <consortium name="The Broad Institute Genome Sequencing Center for Infectious Disease"/>
            <person name="Wu L."/>
            <person name="Ma J."/>
        </authorList>
    </citation>
    <scope>NUCLEOTIDE SEQUENCE [LARGE SCALE GENOMIC DNA]</scope>
    <source>
        <strain evidence="3">CGMCC 1.15472</strain>
    </source>
</reference>
<gene>
    <name evidence="2" type="ORF">GCM10010974_10050</name>
</gene>
<sequence length="60" mass="6718">MDRGIEFDHHQGSAVVFEQRRDDLDPDTQGTESGNADEAGEDDFESNKIIHAPSLQFLTK</sequence>
<organism evidence="2 3">
    <name type="scientific">Brevibacterium sediminis</name>
    <dbReference type="NCBI Taxonomy" id="1857024"/>
    <lineage>
        <taxon>Bacteria</taxon>
        <taxon>Bacillati</taxon>
        <taxon>Actinomycetota</taxon>
        <taxon>Actinomycetes</taxon>
        <taxon>Micrococcales</taxon>
        <taxon>Brevibacteriaceae</taxon>
        <taxon>Brevibacterium</taxon>
    </lineage>
</organism>
<evidence type="ECO:0000256" key="1">
    <source>
        <dbReference type="SAM" id="MobiDB-lite"/>
    </source>
</evidence>
<comment type="caution">
    <text evidence="2">The sequence shown here is derived from an EMBL/GenBank/DDBJ whole genome shotgun (WGS) entry which is preliminary data.</text>
</comment>
<protein>
    <submittedName>
        <fullName evidence="2">Uncharacterized protein</fullName>
    </submittedName>
</protein>
<feature type="compositionally biased region" description="Basic and acidic residues" evidence="1">
    <location>
        <begin position="1"/>
        <end position="11"/>
    </location>
</feature>
<dbReference type="Proteomes" id="UP000632322">
    <property type="component" value="Unassembled WGS sequence"/>
</dbReference>
<proteinExistence type="predicted"/>
<accession>A0ABQ1M017</accession>
<dbReference type="EMBL" id="BMJG01000002">
    <property type="protein sequence ID" value="GGC29493.1"/>
    <property type="molecule type" value="Genomic_DNA"/>
</dbReference>
<evidence type="ECO:0000313" key="3">
    <source>
        <dbReference type="Proteomes" id="UP000632322"/>
    </source>
</evidence>